<dbReference type="InterPro" id="IPR023389">
    <property type="entry name" value="DOPA-like_sf"/>
</dbReference>
<dbReference type="SUPFAM" id="SSF143410">
    <property type="entry name" value="DOPA-like"/>
    <property type="match status" value="1"/>
</dbReference>
<evidence type="ECO:0000313" key="1">
    <source>
        <dbReference type="EMBL" id="PPQ35733.1"/>
    </source>
</evidence>
<gene>
    <name evidence="1" type="ORF">CCS01_06640</name>
</gene>
<dbReference type="Proteomes" id="UP000239724">
    <property type="component" value="Unassembled WGS sequence"/>
</dbReference>
<dbReference type="PANTHER" id="PTHR36423:SF2">
    <property type="entry name" value="AFR070WP"/>
    <property type="match status" value="1"/>
</dbReference>
<name>A0A2S6NKU0_RHOGL</name>
<sequence length="118" mass="13689">MSEPVEAARITDYHMHVYYDAGSRDRAALLRDWVESRFTVQMGRWHDAPVGPHVQPMYQIRFAPDMFPLVVPFVMMNRMGLTVLLHPQSGRPRDDHTINAVWMGEVLPVKTEVLRETD</sequence>
<reference evidence="1 2" key="1">
    <citation type="journal article" date="2018" name="Arch. Microbiol.">
        <title>New insights into the metabolic potential of the phototrophic purple bacterium Rhodopila globiformis DSM 161(T) from its draft genome sequence and evidence for a vanadium-dependent nitrogenase.</title>
        <authorList>
            <person name="Imhoff J.F."/>
            <person name="Rahn T."/>
            <person name="Kunzel S."/>
            <person name="Neulinger S.C."/>
        </authorList>
    </citation>
    <scope>NUCLEOTIDE SEQUENCE [LARGE SCALE GENOMIC DNA]</scope>
    <source>
        <strain evidence="1 2">DSM 161</strain>
    </source>
</reference>
<evidence type="ECO:0008006" key="3">
    <source>
        <dbReference type="Google" id="ProtNLM"/>
    </source>
</evidence>
<accession>A0A2S6NKU0</accession>
<dbReference type="RefSeq" id="WP_104518068.1">
    <property type="nucleotide sequence ID" value="NZ_NHRY01000068.1"/>
</dbReference>
<organism evidence="1 2">
    <name type="scientific">Rhodopila globiformis</name>
    <name type="common">Rhodopseudomonas globiformis</name>
    <dbReference type="NCBI Taxonomy" id="1071"/>
    <lineage>
        <taxon>Bacteria</taxon>
        <taxon>Pseudomonadati</taxon>
        <taxon>Pseudomonadota</taxon>
        <taxon>Alphaproteobacteria</taxon>
        <taxon>Acetobacterales</taxon>
        <taxon>Acetobacteraceae</taxon>
        <taxon>Rhodopila</taxon>
    </lineage>
</organism>
<protein>
    <recommendedName>
        <fullName evidence="3">4,5-dioxygenase</fullName>
    </recommendedName>
</protein>
<dbReference type="PANTHER" id="PTHR36423">
    <property type="entry name" value="AFR070WP"/>
    <property type="match status" value="1"/>
</dbReference>
<keyword evidence="2" id="KW-1185">Reference proteome</keyword>
<dbReference type="OrthoDB" id="572228at2"/>
<dbReference type="AlphaFoldDB" id="A0A2S6NKU0"/>
<evidence type="ECO:0000313" key="2">
    <source>
        <dbReference type="Proteomes" id="UP000239724"/>
    </source>
</evidence>
<dbReference type="Gene3D" id="3.30.70.1240">
    <property type="entry name" value="DOPA-like domains"/>
    <property type="match status" value="1"/>
</dbReference>
<dbReference type="InterPro" id="IPR014980">
    <property type="entry name" value="DOPA_dioxygen"/>
</dbReference>
<comment type="caution">
    <text evidence="1">The sequence shown here is derived from an EMBL/GenBank/DDBJ whole genome shotgun (WGS) entry which is preliminary data.</text>
</comment>
<dbReference type="EMBL" id="NHRY01000068">
    <property type="protein sequence ID" value="PPQ35733.1"/>
    <property type="molecule type" value="Genomic_DNA"/>
</dbReference>
<dbReference type="Pfam" id="PF08883">
    <property type="entry name" value="DOPA_dioxygen"/>
    <property type="match status" value="1"/>
</dbReference>
<proteinExistence type="predicted"/>
<dbReference type="PIRSF" id="PIRSF028139">
    <property type="entry name" value="DOPA-diox_rel_Mll2280"/>
    <property type="match status" value="1"/>
</dbReference>